<feature type="transmembrane region" description="Helical" evidence="7">
    <location>
        <begin position="246"/>
        <end position="265"/>
    </location>
</feature>
<evidence type="ECO:0000256" key="1">
    <source>
        <dbReference type="ARBA" id="ARBA00004141"/>
    </source>
</evidence>
<feature type="transmembrane region" description="Helical" evidence="7">
    <location>
        <begin position="217"/>
        <end position="240"/>
    </location>
</feature>
<dbReference type="GO" id="GO:0016020">
    <property type="term" value="C:membrane"/>
    <property type="evidence" value="ECO:0007669"/>
    <property type="project" value="UniProtKB-SubCell"/>
</dbReference>
<feature type="transmembrane region" description="Helical" evidence="7">
    <location>
        <begin position="277"/>
        <end position="299"/>
    </location>
</feature>
<dbReference type="OrthoDB" id="213907at2"/>
<evidence type="ECO:0000256" key="3">
    <source>
        <dbReference type="ARBA" id="ARBA00022679"/>
    </source>
</evidence>
<evidence type="ECO:0000313" key="9">
    <source>
        <dbReference type="EMBL" id="QDV48725.1"/>
    </source>
</evidence>
<name>A0A518I6L5_9PLAN</name>
<keyword evidence="4 7" id="KW-0812">Transmembrane</keyword>
<dbReference type="KEGG" id="gfm:Enr17x_07380"/>
<dbReference type="InterPro" id="IPR032805">
    <property type="entry name" value="Wax_synthase_dom"/>
</dbReference>
<dbReference type="AlphaFoldDB" id="A0A518I6L5"/>
<evidence type="ECO:0000256" key="2">
    <source>
        <dbReference type="ARBA" id="ARBA00005179"/>
    </source>
</evidence>
<organism evidence="9 10">
    <name type="scientific">Gimesia fumaroli</name>
    <dbReference type="NCBI Taxonomy" id="2527976"/>
    <lineage>
        <taxon>Bacteria</taxon>
        <taxon>Pseudomonadati</taxon>
        <taxon>Planctomycetota</taxon>
        <taxon>Planctomycetia</taxon>
        <taxon>Planctomycetales</taxon>
        <taxon>Planctomycetaceae</taxon>
        <taxon>Gimesia</taxon>
    </lineage>
</organism>
<evidence type="ECO:0000256" key="5">
    <source>
        <dbReference type="ARBA" id="ARBA00022989"/>
    </source>
</evidence>
<evidence type="ECO:0000256" key="7">
    <source>
        <dbReference type="SAM" id="Phobius"/>
    </source>
</evidence>
<protein>
    <recommendedName>
        <fullName evidence="8">Wax synthase domain-containing protein</fullName>
    </recommendedName>
</protein>
<evidence type="ECO:0000259" key="8">
    <source>
        <dbReference type="Pfam" id="PF13813"/>
    </source>
</evidence>
<feature type="domain" description="Wax synthase" evidence="8">
    <location>
        <begin position="177"/>
        <end position="254"/>
    </location>
</feature>
<sequence>MLRNTAVESQSIREEEQVARRCSRLGCVHGWAPLILLPGSVLLWFPEDLPAWSFMWMLSFSIYAGCKWLTWRRTSIEGAPLWKHAGFLLAWPGMDAGAFLKSPAYSKIDPCRAQEWLFAWFQFAVGLCLFWGVSRLVPPRYPLMVGWIGMIGIVMTLHFGLFRLLSCGWRSLNVNARPLMDRPLASASISEFWGVRWNTAFRDLTHRFLFVPLFPRCGVWGTTLIAFLISGLVHDLVISVPAQGGYGGPTLFFLIQGIAILISRSRFGRKVGLRHGFTGWCFAMLVLLLPAAILFHPAFVETVIIPFMKTLGAIA</sequence>
<dbReference type="PANTHER" id="PTHR31595:SF57">
    <property type="entry name" value="OS04G0481900 PROTEIN"/>
    <property type="match status" value="1"/>
</dbReference>
<gene>
    <name evidence="9" type="ORF">Enr17x_07380</name>
</gene>
<evidence type="ECO:0000256" key="6">
    <source>
        <dbReference type="ARBA" id="ARBA00023136"/>
    </source>
</evidence>
<comment type="subcellular location">
    <subcellularLocation>
        <location evidence="1">Membrane</location>
        <topology evidence="1">Multi-pass membrane protein</topology>
    </subcellularLocation>
</comment>
<dbReference type="GO" id="GO:0006629">
    <property type="term" value="P:lipid metabolic process"/>
    <property type="evidence" value="ECO:0007669"/>
    <property type="project" value="InterPro"/>
</dbReference>
<comment type="pathway">
    <text evidence="2">Secondary metabolite biosynthesis.</text>
</comment>
<dbReference type="InterPro" id="IPR044851">
    <property type="entry name" value="Wax_synthase"/>
</dbReference>
<feature type="transmembrane region" description="Helical" evidence="7">
    <location>
        <begin position="145"/>
        <end position="165"/>
    </location>
</feature>
<feature type="transmembrane region" description="Helical" evidence="7">
    <location>
        <begin position="116"/>
        <end position="133"/>
    </location>
</feature>
<feature type="transmembrane region" description="Helical" evidence="7">
    <location>
        <begin position="51"/>
        <end position="70"/>
    </location>
</feature>
<proteinExistence type="predicted"/>
<feature type="transmembrane region" description="Helical" evidence="7">
    <location>
        <begin position="25"/>
        <end position="45"/>
    </location>
</feature>
<keyword evidence="3" id="KW-0808">Transferase</keyword>
<reference evidence="9 10" key="1">
    <citation type="submission" date="2019-03" db="EMBL/GenBank/DDBJ databases">
        <title>Deep-cultivation of Planctomycetes and their phenomic and genomic characterization uncovers novel biology.</title>
        <authorList>
            <person name="Wiegand S."/>
            <person name="Jogler M."/>
            <person name="Boedeker C."/>
            <person name="Pinto D."/>
            <person name="Vollmers J."/>
            <person name="Rivas-Marin E."/>
            <person name="Kohn T."/>
            <person name="Peeters S.H."/>
            <person name="Heuer A."/>
            <person name="Rast P."/>
            <person name="Oberbeckmann S."/>
            <person name="Bunk B."/>
            <person name="Jeske O."/>
            <person name="Meyerdierks A."/>
            <person name="Storesund J.E."/>
            <person name="Kallscheuer N."/>
            <person name="Luecker S."/>
            <person name="Lage O.M."/>
            <person name="Pohl T."/>
            <person name="Merkel B.J."/>
            <person name="Hornburger P."/>
            <person name="Mueller R.-W."/>
            <person name="Bruemmer F."/>
            <person name="Labrenz M."/>
            <person name="Spormann A.M."/>
            <person name="Op den Camp H."/>
            <person name="Overmann J."/>
            <person name="Amann R."/>
            <person name="Jetten M.S.M."/>
            <person name="Mascher T."/>
            <person name="Medema M.H."/>
            <person name="Devos D.P."/>
            <person name="Kaster A.-K."/>
            <person name="Ovreas L."/>
            <person name="Rohde M."/>
            <person name="Galperin M.Y."/>
            <person name="Jogler C."/>
        </authorList>
    </citation>
    <scope>NUCLEOTIDE SEQUENCE [LARGE SCALE GENOMIC DNA]</scope>
    <source>
        <strain evidence="9 10">Enr17</strain>
    </source>
</reference>
<dbReference type="Pfam" id="PF13813">
    <property type="entry name" value="MBOAT_2"/>
    <property type="match status" value="1"/>
</dbReference>
<dbReference type="EMBL" id="CP037452">
    <property type="protein sequence ID" value="QDV48725.1"/>
    <property type="molecule type" value="Genomic_DNA"/>
</dbReference>
<keyword evidence="5 7" id="KW-1133">Transmembrane helix</keyword>
<dbReference type="Proteomes" id="UP000318313">
    <property type="component" value="Chromosome"/>
</dbReference>
<keyword evidence="10" id="KW-1185">Reference proteome</keyword>
<evidence type="ECO:0000313" key="10">
    <source>
        <dbReference type="Proteomes" id="UP000318313"/>
    </source>
</evidence>
<dbReference type="GO" id="GO:0008374">
    <property type="term" value="F:O-acyltransferase activity"/>
    <property type="evidence" value="ECO:0007669"/>
    <property type="project" value="InterPro"/>
</dbReference>
<evidence type="ECO:0000256" key="4">
    <source>
        <dbReference type="ARBA" id="ARBA00022692"/>
    </source>
</evidence>
<keyword evidence="6 7" id="KW-0472">Membrane</keyword>
<dbReference type="RefSeq" id="WP_145305905.1">
    <property type="nucleotide sequence ID" value="NZ_CP037452.1"/>
</dbReference>
<dbReference type="PANTHER" id="PTHR31595">
    <property type="entry name" value="LONG-CHAIN-ALCOHOL O-FATTY-ACYLTRANSFERASE 3-RELATED"/>
    <property type="match status" value="1"/>
</dbReference>
<accession>A0A518I6L5</accession>